<name>A0A139WMP4_TRICA</name>
<feature type="region of interest" description="Disordered" evidence="1">
    <location>
        <begin position="1"/>
        <end position="24"/>
    </location>
</feature>
<dbReference type="AlphaFoldDB" id="A0A139WMP4"/>
<evidence type="ECO:0000256" key="1">
    <source>
        <dbReference type="SAM" id="MobiDB-lite"/>
    </source>
</evidence>
<evidence type="ECO:0000313" key="2">
    <source>
        <dbReference type="EMBL" id="KYB29153.1"/>
    </source>
</evidence>
<organism evidence="2 3">
    <name type="scientific">Tribolium castaneum</name>
    <name type="common">Red flour beetle</name>
    <dbReference type="NCBI Taxonomy" id="7070"/>
    <lineage>
        <taxon>Eukaryota</taxon>
        <taxon>Metazoa</taxon>
        <taxon>Ecdysozoa</taxon>
        <taxon>Arthropoda</taxon>
        <taxon>Hexapoda</taxon>
        <taxon>Insecta</taxon>
        <taxon>Pterygota</taxon>
        <taxon>Neoptera</taxon>
        <taxon>Endopterygota</taxon>
        <taxon>Coleoptera</taxon>
        <taxon>Polyphaga</taxon>
        <taxon>Cucujiformia</taxon>
        <taxon>Tenebrionidae</taxon>
        <taxon>Tenebrionidae incertae sedis</taxon>
        <taxon>Tribolium</taxon>
    </lineage>
</organism>
<protein>
    <submittedName>
        <fullName evidence="2">Uncharacterized protein</fullName>
    </submittedName>
</protein>
<feature type="region of interest" description="Disordered" evidence="1">
    <location>
        <begin position="79"/>
        <end position="98"/>
    </location>
</feature>
<reference evidence="2 3" key="1">
    <citation type="journal article" date="2008" name="Nature">
        <title>The genome of the model beetle and pest Tribolium castaneum.</title>
        <authorList>
            <consortium name="Tribolium Genome Sequencing Consortium"/>
            <person name="Richards S."/>
            <person name="Gibbs R.A."/>
            <person name="Weinstock G.M."/>
            <person name="Brown S.J."/>
            <person name="Denell R."/>
            <person name="Beeman R.W."/>
            <person name="Gibbs R."/>
            <person name="Beeman R.W."/>
            <person name="Brown S.J."/>
            <person name="Bucher G."/>
            <person name="Friedrich M."/>
            <person name="Grimmelikhuijzen C.J."/>
            <person name="Klingler M."/>
            <person name="Lorenzen M."/>
            <person name="Richards S."/>
            <person name="Roth S."/>
            <person name="Schroder R."/>
            <person name="Tautz D."/>
            <person name="Zdobnov E.M."/>
            <person name="Muzny D."/>
            <person name="Gibbs R.A."/>
            <person name="Weinstock G.M."/>
            <person name="Attaway T."/>
            <person name="Bell S."/>
            <person name="Buhay C.J."/>
            <person name="Chandrabose M.N."/>
            <person name="Chavez D."/>
            <person name="Clerk-Blankenburg K.P."/>
            <person name="Cree A."/>
            <person name="Dao M."/>
            <person name="Davis C."/>
            <person name="Chacko J."/>
            <person name="Dinh H."/>
            <person name="Dugan-Rocha S."/>
            <person name="Fowler G."/>
            <person name="Garner T.T."/>
            <person name="Garnes J."/>
            <person name="Gnirke A."/>
            <person name="Hawes A."/>
            <person name="Hernandez J."/>
            <person name="Hines S."/>
            <person name="Holder M."/>
            <person name="Hume J."/>
            <person name="Jhangiani S.N."/>
            <person name="Joshi V."/>
            <person name="Khan Z.M."/>
            <person name="Jackson L."/>
            <person name="Kovar C."/>
            <person name="Kowis A."/>
            <person name="Lee S."/>
            <person name="Lewis L.R."/>
            <person name="Margolis J."/>
            <person name="Morgan M."/>
            <person name="Nazareth L.V."/>
            <person name="Nguyen N."/>
            <person name="Okwuonu G."/>
            <person name="Parker D."/>
            <person name="Richards S."/>
            <person name="Ruiz S.J."/>
            <person name="Santibanez J."/>
            <person name="Savard J."/>
            <person name="Scherer S.E."/>
            <person name="Schneider B."/>
            <person name="Sodergren E."/>
            <person name="Tautz D."/>
            <person name="Vattahil S."/>
            <person name="Villasana D."/>
            <person name="White C.S."/>
            <person name="Wright R."/>
            <person name="Park Y."/>
            <person name="Beeman R.W."/>
            <person name="Lord J."/>
            <person name="Oppert B."/>
            <person name="Lorenzen M."/>
            <person name="Brown S."/>
            <person name="Wang L."/>
            <person name="Savard J."/>
            <person name="Tautz D."/>
            <person name="Richards S."/>
            <person name="Weinstock G."/>
            <person name="Gibbs R.A."/>
            <person name="Liu Y."/>
            <person name="Worley K."/>
            <person name="Weinstock G."/>
            <person name="Elsik C.G."/>
            <person name="Reese J.T."/>
            <person name="Elhaik E."/>
            <person name="Landan G."/>
            <person name="Graur D."/>
            <person name="Arensburger P."/>
            <person name="Atkinson P."/>
            <person name="Beeman R.W."/>
            <person name="Beidler J."/>
            <person name="Brown S.J."/>
            <person name="Demuth J.P."/>
            <person name="Drury D.W."/>
            <person name="Du Y.Z."/>
            <person name="Fujiwara H."/>
            <person name="Lorenzen M."/>
            <person name="Maselli V."/>
            <person name="Osanai M."/>
            <person name="Park Y."/>
            <person name="Robertson H.M."/>
            <person name="Tu Z."/>
            <person name="Wang J.J."/>
            <person name="Wang S."/>
            <person name="Richards S."/>
            <person name="Song H."/>
            <person name="Zhang L."/>
            <person name="Sodergren E."/>
            <person name="Werner D."/>
            <person name="Stanke M."/>
            <person name="Morgenstern B."/>
            <person name="Solovyev V."/>
            <person name="Kosarev P."/>
            <person name="Brown G."/>
            <person name="Chen H.C."/>
            <person name="Ermolaeva O."/>
            <person name="Hlavina W."/>
            <person name="Kapustin Y."/>
            <person name="Kiryutin B."/>
            <person name="Kitts P."/>
            <person name="Maglott D."/>
            <person name="Pruitt K."/>
            <person name="Sapojnikov V."/>
            <person name="Souvorov A."/>
            <person name="Mackey A.J."/>
            <person name="Waterhouse R.M."/>
            <person name="Wyder S."/>
            <person name="Zdobnov E.M."/>
            <person name="Zdobnov E.M."/>
            <person name="Wyder S."/>
            <person name="Kriventseva E.V."/>
            <person name="Kadowaki T."/>
            <person name="Bork P."/>
            <person name="Aranda M."/>
            <person name="Bao R."/>
            <person name="Beermann A."/>
            <person name="Berns N."/>
            <person name="Bolognesi R."/>
            <person name="Bonneton F."/>
            <person name="Bopp D."/>
            <person name="Brown S.J."/>
            <person name="Bucher G."/>
            <person name="Butts T."/>
            <person name="Chaumot A."/>
            <person name="Denell R.E."/>
            <person name="Ferrier D.E."/>
            <person name="Friedrich M."/>
            <person name="Gordon C.M."/>
            <person name="Jindra M."/>
            <person name="Klingler M."/>
            <person name="Lan Q."/>
            <person name="Lattorff H.M."/>
            <person name="Laudet V."/>
            <person name="von Levetsow C."/>
            <person name="Liu Z."/>
            <person name="Lutz R."/>
            <person name="Lynch J.A."/>
            <person name="da Fonseca R.N."/>
            <person name="Posnien N."/>
            <person name="Reuter R."/>
            <person name="Roth S."/>
            <person name="Savard J."/>
            <person name="Schinko J.B."/>
            <person name="Schmitt C."/>
            <person name="Schoppmeier M."/>
            <person name="Schroder R."/>
            <person name="Shippy T.D."/>
            <person name="Simonnet F."/>
            <person name="Marques-Souza H."/>
            <person name="Tautz D."/>
            <person name="Tomoyasu Y."/>
            <person name="Trauner J."/>
            <person name="Van der Zee M."/>
            <person name="Vervoort M."/>
            <person name="Wittkopp N."/>
            <person name="Wimmer E.A."/>
            <person name="Yang X."/>
            <person name="Jones A.K."/>
            <person name="Sattelle D.B."/>
            <person name="Ebert P.R."/>
            <person name="Nelson D."/>
            <person name="Scott J.G."/>
            <person name="Beeman R.W."/>
            <person name="Muthukrishnan S."/>
            <person name="Kramer K.J."/>
            <person name="Arakane Y."/>
            <person name="Beeman R.W."/>
            <person name="Zhu Q."/>
            <person name="Hogenkamp D."/>
            <person name="Dixit R."/>
            <person name="Oppert B."/>
            <person name="Jiang H."/>
            <person name="Zou Z."/>
            <person name="Marshall J."/>
            <person name="Elpidina E."/>
            <person name="Vinokurov K."/>
            <person name="Oppert C."/>
            <person name="Zou Z."/>
            <person name="Evans J."/>
            <person name="Lu Z."/>
            <person name="Zhao P."/>
            <person name="Sumathipala N."/>
            <person name="Altincicek B."/>
            <person name="Vilcinskas A."/>
            <person name="Williams M."/>
            <person name="Hultmark D."/>
            <person name="Hetru C."/>
            <person name="Jiang H."/>
            <person name="Grimmelikhuijzen C.J."/>
            <person name="Hauser F."/>
            <person name="Cazzamali G."/>
            <person name="Williamson M."/>
            <person name="Park Y."/>
            <person name="Li B."/>
            <person name="Tanaka Y."/>
            <person name="Predel R."/>
            <person name="Neupert S."/>
            <person name="Schachtner J."/>
            <person name="Verleyen P."/>
            <person name="Raible F."/>
            <person name="Bork P."/>
            <person name="Friedrich M."/>
            <person name="Walden K.K."/>
            <person name="Robertson H.M."/>
            <person name="Angeli S."/>
            <person name="Foret S."/>
            <person name="Bucher G."/>
            <person name="Schuetz S."/>
            <person name="Maleszka R."/>
            <person name="Wimmer E.A."/>
            <person name="Beeman R.W."/>
            <person name="Lorenzen M."/>
            <person name="Tomoyasu Y."/>
            <person name="Miller S.C."/>
            <person name="Grossmann D."/>
            <person name="Bucher G."/>
        </authorList>
    </citation>
    <scope>NUCLEOTIDE SEQUENCE [LARGE SCALE GENOMIC DNA]</scope>
    <source>
        <strain evidence="2 3">Georgia GA2</strain>
    </source>
</reference>
<gene>
    <name evidence="2" type="primary">AUGUSTUS-3.0.2_32101</name>
    <name evidence="2" type="ORF">TcasGA2_TC032101</name>
</gene>
<evidence type="ECO:0000313" key="3">
    <source>
        <dbReference type="Proteomes" id="UP000007266"/>
    </source>
</evidence>
<accession>A0A139WMP4</accession>
<dbReference type="EMBL" id="KQ971312">
    <property type="protein sequence ID" value="KYB29153.1"/>
    <property type="molecule type" value="Genomic_DNA"/>
</dbReference>
<dbReference type="Proteomes" id="UP000007266">
    <property type="component" value="Linkage group 2"/>
</dbReference>
<feature type="region of interest" description="Disordered" evidence="1">
    <location>
        <begin position="117"/>
        <end position="138"/>
    </location>
</feature>
<reference evidence="2 3" key="2">
    <citation type="journal article" date="2010" name="Nucleic Acids Res.">
        <title>BeetleBase in 2010: revisions to provide comprehensive genomic information for Tribolium castaneum.</title>
        <authorList>
            <person name="Kim H.S."/>
            <person name="Murphy T."/>
            <person name="Xia J."/>
            <person name="Caragea D."/>
            <person name="Park Y."/>
            <person name="Beeman R.W."/>
            <person name="Lorenzen M.D."/>
            <person name="Butcher S."/>
            <person name="Manak J.R."/>
            <person name="Brown S.J."/>
        </authorList>
    </citation>
    <scope>GENOME REANNOTATION</scope>
    <source>
        <strain evidence="2 3">Georgia GA2</strain>
    </source>
</reference>
<keyword evidence="3" id="KW-1185">Reference proteome</keyword>
<proteinExistence type="predicted"/>
<feature type="compositionally biased region" description="Basic residues" evidence="1">
    <location>
        <begin position="126"/>
        <end position="138"/>
    </location>
</feature>
<feature type="compositionally biased region" description="Basic and acidic residues" evidence="1">
    <location>
        <begin position="10"/>
        <end position="24"/>
    </location>
</feature>
<sequence length="247" mass="28013">MTPLRLGAARRGDAGDANSRHKDAVDVNRKHNARYIHRLTTSLHFIIHPEHLKQIIALITGGTLRSVYGEKRLRKVAADPPLDFSTPTSSHDGNKETSRHVTLIMRREPIGSGSRVDTVMATGKAPPRRQRRRAKKRVWKQRRERVHVRLAYGKHNRGHNLTFGASLHQCKNRNISLEISNSPKPCLLIVRVLHAYAAWSLKLKARCYLKARAHPWEQCMHGIPCGMRVGTSGRRARPALASRRSRV</sequence>
<dbReference type="InParanoid" id="A0A139WMP4"/>